<dbReference type="InterPro" id="IPR027268">
    <property type="entry name" value="Peptidase_M4/M1_CTD_sf"/>
</dbReference>
<organism evidence="15 16">
    <name type="scientific">Hermanssonia centrifuga</name>
    <dbReference type="NCBI Taxonomy" id="98765"/>
    <lineage>
        <taxon>Eukaryota</taxon>
        <taxon>Fungi</taxon>
        <taxon>Dikarya</taxon>
        <taxon>Basidiomycota</taxon>
        <taxon>Agaricomycotina</taxon>
        <taxon>Agaricomycetes</taxon>
        <taxon>Polyporales</taxon>
        <taxon>Meruliaceae</taxon>
        <taxon>Hermanssonia</taxon>
    </lineage>
</organism>
<evidence type="ECO:0000256" key="5">
    <source>
        <dbReference type="ARBA" id="ARBA00022723"/>
    </source>
</evidence>
<feature type="chain" id="PRO_5020830612" description="Extracellular metalloproteinase" evidence="13">
    <location>
        <begin position="20"/>
        <end position="797"/>
    </location>
</feature>
<feature type="active site" evidence="11">
    <location>
        <position position="564"/>
    </location>
</feature>
<dbReference type="EC" id="3.4.24.-" evidence="13"/>
<evidence type="ECO:0000256" key="9">
    <source>
        <dbReference type="ARBA" id="ARBA00023049"/>
    </source>
</evidence>
<gene>
    <name evidence="15" type="ORF">EW026_g5184</name>
</gene>
<feature type="signal peptide" evidence="13">
    <location>
        <begin position="1"/>
        <end position="19"/>
    </location>
</feature>
<dbReference type="Pfam" id="PF07504">
    <property type="entry name" value="FTP"/>
    <property type="match status" value="1"/>
</dbReference>
<dbReference type="AlphaFoldDB" id="A0A4S4KEV5"/>
<dbReference type="Gene3D" id="3.10.170.10">
    <property type="match status" value="1"/>
</dbReference>
<keyword evidence="10 13" id="KW-0865">Zymogen</keyword>
<evidence type="ECO:0000256" key="6">
    <source>
        <dbReference type="ARBA" id="ARBA00022729"/>
    </source>
</evidence>
<comment type="similarity">
    <text evidence="2 13">Belongs to the peptidase M36 family.</text>
</comment>
<keyword evidence="16" id="KW-1185">Reference proteome</keyword>
<name>A0A4S4KEV5_9APHY</name>
<dbReference type="Gene3D" id="1.10.390.10">
    <property type="entry name" value="Neutral Protease Domain 2"/>
    <property type="match status" value="1"/>
</dbReference>
<reference evidence="15 16" key="1">
    <citation type="submission" date="2019-02" db="EMBL/GenBank/DDBJ databases">
        <title>Genome sequencing of the rare red list fungi Phlebia centrifuga.</title>
        <authorList>
            <person name="Buettner E."/>
            <person name="Kellner H."/>
        </authorList>
    </citation>
    <scope>NUCLEOTIDE SEQUENCE [LARGE SCALE GENOMIC DNA]</scope>
    <source>
        <strain evidence="15 16">DSM 108282</strain>
    </source>
</reference>
<keyword evidence="3 13" id="KW-0964">Secreted</keyword>
<evidence type="ECO:0000256" key="2">
    <source>
        <dbReference type="ARBA" id="ARBA00006006"/>
    </source>
</evidence>
<dbReference type="EMBL" id="SGPJ01000216">
    <property type="protein sequence ID" value="THG96688.1"/>
    <property type="molecule type" value="Genomic_DNA"/>
</dbReference>
<comment type="subcellular location">
    <subcellularLocation>
        <location evidence="1 13">Secreted</location>
    </subcellularLocation>
</comment>
<keyword evidence="9 13" id="KW-0482">Metalloprotease</keyword>
<evidence type="ECO:0000256" key="7">
    <source>
        <dbReference type="ARBA" id="ARBA00022801"/>
    </source>
</evidence>
<proteinExistence type="inferred from homology"/>
<evidence type="ECO:0000256" key="13">
    <source>
        <dbReference type="RuleBase" id="RU364017"/>
    </source>
</evidence>
<dbReference type="PANTHER" id="PTHR33478">
    <property type="entry name" value="EXTRACELLULAR METALLOPROTEINASE MEP"/>
    <property type="match status" value="1"/>
</dbReference>
<feature type="domain" description="FTP" evidence="14">
    <location>
        <begin position="83"/>
        <end position="126"/>
    </location>
</feature>
<dbReference type="GO" id="GO:0005615">
    <property type="term" value="C:extracellular space"/>
    <property type="evidence" value="ECO:0007669"/>
    <property type="project" value="InterPro"/>
</dbReference>
<evidence type="ECO:0000256" key="3">
    <source>
        <dbReference type="ARBA" id="ARBA00022525"/>
    </source>
</evidence>
<dbReference type="PANTHER" id="PTHR33478:SF1">
    <property type="entry name" value="EXTRACELLULAR METALLOPROTEINASE MEP"/>
    <property type="match status" value="1"/>
</dbReference>
<feature type="binding site" evidence="12">
    <location>
        <position position="593"/>
    </location>
    <ligand>
        <name>Zn(2+)</name>
        <dbReference type="ChEBI" id="CHEBI:29105"/>
        <note>catalytic</note>
    </ligand>
</feature>
<evidence type="ECO:0000256" key="12">
    <source>
        <dbReference type="PIRSR" id="PIRSR601842-2"/>
    </source>
</evidence>
<evidence type="ECO:0000256" key="8">
    <source>
        <dbReference type="ARBA" id="ARBA00022833"/>
    </source>
</evidence>
<dbReference type="GO" id="GO:0006508">
    <property type="term" value="P:proteolysis"/>
    <property type="evidence" value="ECO:0007669"/>
    <property type="project" value="UniProtKB-KW"/>
</dbReference>
<feature type="binding site" evidence="12">
    <location>
        <position position="345"/>
    </location>
    <ligand>
        <name>Zn(2+)</name>
        <dbReference type="ChEBI" id="CHEBI:29105"/>
        <note>catalytic</note>
    </ligand>
</feature>
<feature type="binding site" evidence="12">
    <location>
        <position position="563"/>
    </location>
    <ligand>
        <name>Zn(2+)</name>
        <dbReference type="ChEBI" id="CHEBI:29105"/>
        <note>catalytic</note>
    </ligand>
</feature>
<accession>A0A4S4KEV5</accession>
<keyword evidence="8 12" id="KW-0862">Zinc</keyword>
<keyword evidence="7 13" id="KW-0378">Hydrolase</keyword>
<dbReference type="InterPro" id="IPR001842">
    <property type="entry name" value="Peptidase_M36"/>
</dbReference>
<dbReference type="GO" id="GO:0004222">
    <property type="term" value="F:metalloendopeptidase activity"/>
    <property type="evidence" value="ECO:0007669"/>
    <property type="project" value="InterPro"/>
</dbReference>
<dbReference type="CDD" id="cd09596">
    <property type="entry name" value="M36"/>
    <property type="match status" value="1"/>
</dbReference>
<comment type="cofactor">
    <cofactor evidence="12">
        <name>Zn(2+)</name>
        <dbReference type="ChEBI" id="CHEBI:29105"/>
    </cofactor>
    <text evidence="12">Binds 1 zinc ion per subunit.</text>
</comment>
<sequence length="797" mass="88009">MRRLLAGGVVASLFLLAECDTKANLPRRKSLSFAPDIHASFITGPFTSPLNAWDSEPDPVLVAVEFISEVSSDDRSSLYIRDDSYTDSNTGVTHVYVRQLVDDIEVMNAGMNINIKDGIILSYGDSLYRGGDAEPKDVDVHKAFCAALEEEFSAHFADFMKPFDSNPPSNGQLVMDHSGEQFQSADASTFGDSRYIFQDHCTENAKITSCMIANDCQWDLDLKDYSTGPLPAIFRFMLTASPDKDLISNMVDHGRDYMSNMTITDDDTDGDDVGRYLHRNLIENVPGTVSPVKAWFAFAQVPYGGSFALEPVWKFEVEMENNWYEAAVTVHAPYRIVSVVDWVSDSLMAPLPKKPEAGPGASYNVFKWGLNDPEAGRRSIEKEHFDALASPLGWHSIPISDALGRVSTVTNTTTTWGNNIIAHENWEGKDAWEDNYRPDAGAQLAFDYIYNPKVTDGSEDAMIEAKKYINASITQLFYTSNLFHDLFYRYGFDEVSGNFQHHNFGRGGKGDDAIIVNAQDGSGFNNANFATPPDGQNGRCRMYLWNTANPYRDGDLEAGIVIHELGHGLSTRLTGGPANSACLVFGEAGGMGEGWGDFLATTIRSTKNYSDYPMGAWAANTPRGIRNFPYSLDTTVNPSTYKTLDKPSYWAVHATGEVWAEMLWVVSHRLIAKHGFSETLFPPAPLSDGTIPEGDFYRLAEYTLSGKRKPLIPKHGNSLMVQLVVNAMKLQPCNPSFFDARDAIINADMVLTGGENLCELWQGFAERGLGPNARVIGRMPWGGGFHIDDFSIPSACI</sequence>
<evidence type="ECO:0000259" key="14">
    <source>
        <dbReference type="Pfam" id="PF07504"/>
    </source>
</evidence>
<dbReference type="SUPFAM" id="SSF55486">
    <property type="entry name" value="Metalloproteases ('zincins'), catalytic domain"/>
    <property type="match status" value="1"/>
</dbReference>
<comment type="caution">
    <text evidence="15">The sequence shown here is derived from an EMBL/GenBank/DDBJ whole genome shotgun (WGS) entry which is preliminary data.</text>
</comment>
<evidence type="ECO:0000313" key="16">
    <source>
        <dbReference type="Proteomes" id="UP000309038"/>
    </source>
</evidence>
<feature type="binding site" evidence="12">
    <location>
        <position position="567"/>
    </location>
    <ligand>
        <name>Zn(2+)</name>
        <dbReference type="ChEBI" id="CHEBI:29105"/>
        <note>catalytic</note>
    </ligand>
</feature>
<protein>
    <recommendedName>
        <fullName evidence="13">Extracellular metalloproteinase</fullName>
        <ecNumber evidence="13">3.4.24.-</ecNumber>
    </recommendedName>
    <alternativeName>
        <fullName evidence="13">Fungalysin</fullName>
    </alternativeName>
</protein>
<evidence type="ECO:0000313" key="15">
    <source>
        <dbReference type="EMBL" id="THG96688.1"/>
    </source>
</evidence>
<dbReference type="GO" id="GO:0008270">
    <property type="term" value="F:zinc ion binding"/>
    <property type="evidence" value="ECO:0007669"/>
    <property type="project" value="InterPro"/>
</dbReference>
<keyword evidence="6 13" id="KW-0732">Signal</keyword>
<dbReference type="InterPro" id="IPR050371">
    <property type="entry name" value="Fungal_virulence_M36"/>
</dbReference>
<keyword evidence="5 12" id="KW-0479">Metal-binding</keyword>
<keyword evidence="4 13" id="KW-0645">Protease</keyword>
<dbReference type="Pfam" id="PF02128">
    <property type="entry name" value="Peptidase_M36"/>
    <property type="match status" value="1"/>
</dbReference>
<evidence type="ECO:0000256" key="1">
    <source>
        <dbReference type="ARBA" id="ARBA00004613"/>
    </source>
</evidence>
<evidence type="ECO:0000256" key="11">
    <source>
        <dbReference type="PIRSR" id="PIRSR601842-1"/>
    </source>
</evidence>
<dbReference type="InterPro" id="IPR011096">
    <property type="entry name" value="FTP_domain"/>
</dbReference>
<evidence type="ECO:0000256" key="4">
    <source>
        <dbReference type="ARBA" id="ARBA00022670"/>
    </source>
</evidence>
<dbReference type="Proteomes" id="UP000309038">
    <property type="component" value="Unassembled WGS sequence"/>
</dbReference>
<evidence type="ECO:0000256" key="10">
    <source>
        <dbReference type="ARBA" id="ARBA00023145"/>
    </source>
</evidence>